<evidence type="ECO:0000313" key="3">
    <source>
        <dbReference type="EMBL" id="GAA4449375.1"/>
    </source>
</evidence>
<keyword evidence="1" id="KW-0732">Signal</keyword>
<proteinExistence type="predicted"/>
<feature type="signal peptide" evidence="1">
    <location>
        <begin position="1"/>
        <end position="20"/>
    </location>
</feature>
<dbReference type="NCBIfam" id="TIGR04183">
    <property type="entry name" value="Por_Secre_tail"/>
    <property type="match status" value="1"/>
</dbReference>
<feature type="chain" id="PRO_5046220938" description="Secretion system C-terminal sorting domain-containing protein" evidence="1">
    <location>
        <begin position="21"/>
        <end position="268"/>
    </location>
</feature>
<name>A0ABP8MHS9_9BACT</name>
<dbReference type="Proteomes" id="UP001501410">
    <property type="component" value="Unassembled WGS sequence"/>
</dbReference>
<evidence type="ECO:0000259" key="2">
    <source>
        <dbReference type="Pfam" id="PF18962"/>
    </source>
</evidence>
<dbReference type="InterPro" id="IPR026444">
    <property type="entry name" value="Secre_tail"/>
</dbReference>
<keyword evidence="4" id="KW-1185">Reference proteome</keyword>
<accession>A0ABP8MHS9</accession>
<gene>
    <name evidence="3" type="ORF">GCM10023092_03380</name>
</gene>
<organism evidence="3 4">
    <name type="scientific">Rurimicrobium arvi</name>
    <dbReference type="NCBI Taxonomy" id="2049916"/>
    <lineage>
        <taxon>Bacteria</taxon>
        <taxon>Pseudomonadati</taxon>
        <taxon>Bacteroidota</taxon>
        <taxon>Chitinophagia</taxon>
        <taxon>Chitinophagales</taxon>
        <taxon>Chitinophagaceae</taxon>
        <taxon>Rurimicrobium</taxon>
    </lineage>
</organism>
<evidence type="ECO:0000313" key="4">
    <source>
        <dbReference type="Proteomes" id="UP001501410"/>
    </source>
</evidence>
<protein>
    <recommendedName>
        <fullName evidence="2">Secretion system C-terminal sorting domain-containing protein</fullName>
    </recommendedName>
</protein>
<dbReference type="EMBL" id="BAABEZ010000002">
    <property type="protein sequence ID" value="GAA4449375.1"/>
    <property type="molecule type" value="Genomic_DNA"/>
</dbReference>
<feature type="domain" description="Secretion system C-terminal sorting" evidence="2">
    <location>
        <begin position="188"/>
        <end position="264"/>
    </location>
</feature>
<dbReference type="RefSeq" id="WP_344822043.1">
    <property type="nucleotide sequence ID" value="NZ_BAABEZ010000002.1"/>
</dbReference>
<sequence>MKKIYFALLAVLGISAAASAQRNLKFTVEVVKPKIDTNIVTGSTIYPVYRIYNVSSTTADSVSRKDTLKVKMPNLPIGYYTNIYGLAIPQGTYAEISDATISGGFSLPFANIETLVNLTADTFKAKPFTANKQYLWYIQMTGFGVGPSVPGVTTANVTNTSGLDTQRVWINKSTGLMEIANSENPLTLFPNPAVNSVSFEYNFETSMNVTACIVDLAGRQVYAKDLGTIASGKQSAQLDIKEVPAGIYFLQVKSEGSIIKVEKFAVQK</sequence>
<comment type="caution">
    <text evidence="3">The sequence shown here is derived from an EMBL/GenBank/DDBJ whole genome shotgun (WGS) entry which is preliminary data.</text>
</comment>
<dbReference type="Pfam" id="PF18962">
    <property type="entry name" value="Por_Secre_tail"/>
    <property type="match status" value="1"/>
</dbReference>
<reference evidence="4" key="1">
    <citation type="journal article" date="2019" name="Int. J. Syst. Evol. Microbiol.">
        <title>The Global Catalogue of Microorganisms (GCM) 10K type strain sequencing project: providing services to taxonomists for standard genome sequencing and annotation.</title>
        <authorList>
            <consortium name="The Broad Institute Genomics Platform"/>
            <consortium name="The Broad Institute Genome Sequencing Center for Infectious Disease"/>
            <person name="Wu L."/>
            <person name="Ma J."/>
        </authorList>
    </citation>
    <scope>NUCLEOTIDE SEQUENCE [LARGE SCALE GENOMIC DNA]</scope>
    <source>
        <strain evidence="4">JCM 31921</strain>
    </source>
</reference>
<evidence type="ECO:0000256" key="1">
    <source>
        <dbReference type="SAM" id="SignalP"/>
    </source>
</evidence>